<name>A0A8X8WIM3_SALSN</name>
<evidence type="ECO:0000313" key="1">
    <source>
        <dbReference type="EMBL" id="KAG6395632.1"/>
    </source>
</evidence>
<accession>A0A8X8WIM3</accession>
<protein>
    <submittedName>
        <fullName evidence="1">Uncharacterized protein</fullName>
    </submittedName>
</protein>
<reference evidence="1" key="1">
    <citation type="submission" date="2018-01" db="EMBL/GenBank/DDBJ databases">
        <authorList>
            <person name="Mao J.F."/>
        </authorList>
    </citation>
    <scope>NUCLEOTIDE SEQUENCE</scope>
    <source>
        <strain evidence="1">Huo1</strain>
        <tissue evidence="1">Leaf</tissue>
    </source>
</reference>
<organism evidence="1">
    <name type="scientific">Salvia splendens</name>
    <name type="common">Scarlet sage</name>
    <dbReference type="NCBI Taxonomy" id="180675"/>
    <lineage>
        <taxon>Eukaryota</taxon>
        <taxon>Viridiplantae</taxon>
        <taxon>Streptophyta</taxon>
        <taxon>Embryophyta</taxon>
        <taxon>Tracheophyta</taxon>
        <taxon>Spermatophyta</taxon>
        <taxon>Magnoliopsida</taxon>
        <taxon>eudicotyledons</taxon>
        <taxon>Gunneridae</taxon>
        <taxon>Pentapetalae</taxon>
        <taxon>asterids</taxon>
        <taxon>lamiids</taxon>
        <taxon>Lamiales</taxon>
        <taxon>Lamiaceae</taxon>
        <taxon>Nepetoideae</taxon>
        <taxon>Mentheae</taxon>
        <taxon>Salviinae</taxon>
        <taxon>Salvia</taxon>
        <taxon>Salvia subgen. Calosphace</taxon>
        <taxon>core Calosphace</taxon>
    </lineage>
</organism>
<keyword evidence="2" id="KW-1185">Reference proteome</keyword>
<gene>
    <name evidence="1" type="ORF">SASPL_141755</name>
</gene>
<proteinExistence type="predicted"/>
<evidence type="ECO:0000313" key="2">
    <source>
        <dbReference type="Proteomes" id="UP000298416"/>
    </source>
</evidence>
<dbReference type="AlphaFoldDB" id="A0A8X8WIM3"/>
<sequence>MRESRQASSNLICVSHDKDTRLRGKGLRDLYNSIRLIGRGMYSFKGAGFRPRYDVERNDVTWLGLRAYRRVLLKKNSKHKSELIYAVDDAHSVVLWSIRY</sequence>
<comment type="caution">
    <text evidence="1">The sequence shown here is derived from an EMBL/GenBank/DDBJ whole genome shotgun (WGS) entry which is preliminary data.</text>
</comment>
<dbReference type="EMBL" id="PNBA02000016">
    <property type="protein sequence ID" value="KAG6395632.1"/>
    <property type="molecule type" value="Genomic_DNA"/>
</dbReference>
<reference evidence="1" key="2">
    <citation type="submission" date="2020-08" db="EMBL/GenBank/DDBJ databases">
        <title>Plant Genome Project.</title>
        <authorList>
            <person name="Zhang R.-G."/>
        </authorList>
    </citation>
    <scope>NUCLEOTIDE SEQUENCE</scope>
    <source>
        <strain evidence="1">Huo1</strain>
        <tissue evidence="1">Leaf</tissue>
    </source>
</reference>
<dbReference type="Proteomes" id="UP000298416">
    <property type="component" value="Unassembled WGS sequence"/>
</dbReference>